<dbReference type="EMBL" id="CP159373">
    <property type="protein sequence ID" value="XCN73730.1"/>
    <property type="molecule type" value="Genomic_DNA"/>
</dbReference>
<feature type="compositionally biased region" description="Low complexity" evidence="1">
    <location>
        <begin position="54"/>
        <end position="69"/>
    </location>
</feature>
<dbReference type="AlphaFoldDB" id="A0AAU8LW13"/>
<keyword evidence="2" id="KW-0812">Transmembrane</keyword>
<sequence length="341" mass="36848">MKLTCPHCGVTGSIDDKFIGKQLKCPKCNERFTVTEEDAIQAAPPSSPPPVPPKKSNTSNSLPQQQPPQETEEAACTSCGNTFPEDELIELGGRLICAACKPVALQKLKEGAVESGSGGLESGIAGHYTLQAKEVLSEAWEKVKGSKRPIVGAVFAMYCTTTLLMFLLGTLTGILGIDGTSITLLIISQLILQLINVVVTGLFTGGLMMMGVRRANDEPINFSMVFEGIAKAKTIALTAILQTIIIMLGFALLIIPGIYLSIGYMMTYPLIMDKDLSPWEAMEASRKAIHHHWFQVFGLFFVMGLIFIASALPLGIGLFWSIPMGVIMTGIIYRTIFGTEK</sequence>
<gene>
    <name evidence="3" type="ORF">Q3M24_02960</name>
</gene>
<feature type="transmembrane region" description="Helical" evidence="2">
    <location>
        <begin position="246"/>
        <end position="271"/>
    </location>
</feature>
<evidence type="ECO:0000256" key="2">
    <source>
        <dbReference type="SAM" id="Phobius"/>
    </source>
</evidence>
<evidence type="ECO:0008006" key="4">
    <source>
        <dbReference type="Google" id="ProtNLM"/>
    </source>
</evidence>
<protein>
    <recommendedName>
        <fullName evidence="4">MJ0042 family finger-like domain-containing protein</fullName>
    </recommendedName>
</protein>
<name>A0AAU8LW13_9BACT</name>
<reference evidence="3" key="1">
    <citation type="journal article" date="2024" name="Syst. Appl. Microbiol.">
        <title>First single-strain enrichments of Electrothrix cable bacteria, description of E. aestuarii sp. nov. and E. rattekaaiensis sp. nov., and proposal of a cable bacteria taxonomy following the rules of the SeqCode.</title>
        <authorList>
            <person name="Plum-Jensen L.E."/>
            <person name="Schramm A."/>
            <person name="Marshall I.P.G."/>
        </authorList>
    </citation>
    <scope>NUCLEOTIDE SEQUENCE</scope>
    <source>
        <strain evidence="3">Rat1</strain>
    </source>
</reference>
<keyword evidence="2" id="KW-1133">Transmembrane helix</keyword>
<feature type="transmembrane region" description="Helical" evidence="2">
    <location>
        <begin position="150"/>
        <end position="176"/>
    </location>
</feature>
<feature type="transmembrane region" description="Helical" evidence="2">
    <location>
        <begin position="318"/>
        <end position="337"/>
    </location>
</feature>
<keyword evidence="2" id="KW-0472">Membrane</keyword>
<evidence type="ECO:0000313" key="3">
    <source>
        <dbReference type="EMBL" id="XCN73730.1"/>
    </source>
</evidence>
<feature type="transmembrane region" description="Helical" evidence="2">
    <location>
        <begin position="292"/>
        <end position="312"/>
    </location>
</feature>
<feature type="transmembrane region" description="Helical" evidence="2">
    <location>
        <begin position="182"/>
        <end position="208"/>
    </location>
</feature>
<accession>A0AAU8LW13</accession>
<dbReference type="KEGG" id="eaj:Q3M24_02960"/>
<dbReference type="PANTHER" id="PTHR40076">
    <property type="entry name" value="MEMBRANE PROTEIN-RELATED"/>
    <property type="match status" value="1"/>
</dbReference>
<dbReference type="InterPro" id="IPR010380">
    <property type="entry name" value="DUF975"/>
</dbReference>
<organism evidence="3">
    <name type="scientific">Candidatus Electrothrix aestuarii</name>
    <dbReference type="NCBI Taxonomy" id="3062594"/>
    <lineage>
        <taxon>Bacteria</taxon>
        <taxon>Pseudomonadati</taxon>
        <taxon>Thermodesulfobacteriota</taxon>
        <taxon>Desulfobulbia</taxon>
        <taxon>Desulfobulbales</taxon>
        <taxon>Desulfobulbaceae</taxon>
        <taxon>Candidatus Electrothrix</taxon>
    </lineage>
</organism>
<dbReference type="PANTHER" id="PTHR40076:SF1">
    <property type="entry name" value="MEMBRANE PROTEIN"/>
    <property type="match status" value="1"/>
</dbReference>
<reference evidence="3" key="2">
    <citation type="submission" date="2024-06" db="EMBL/GenBank/DDBJ databases">
        <authorList>
            <person name="Plum-Jensen L.E."/>
            <person name="Schramm A."/>
            <person name="Marshall I.P.G."/>
        </authorList>
    </citation>
    <scope>NUCLEOTIDE SEQUENCE</scope>
    <source>
        <strain evidence="3">Rat1</strain>
    </source>
</reference>
<evidence type="ECO:0000256" key="1">
    <source>
        <dbReference type="SAM" id="MobiDB-lite"/>
    </source>
</evidence>
<dbReference type="Gene3D" id="2.20.28.160">
    <property type="match status" value="1"/>
</dbReference>
<feature type="region of interest" description="Disordered" evidence="1">
    <location>
        <begin position="36"/>
        <end position="77"/>
    </location>
</feature>
<proteinExistence type="predicted"/>